<organism evidence="1 2">
    <name type="scientific">Marinobacterium lacunae</name>
    <dbReference type="NCBI Taxonomy" id="1232683"/>
    <lineage>
        <taxon>Bacteria</taxon>
        <taxon>Pseudomonadati</taxon>
        <taxon>Pseudomonadota</taxon>
        <taxon>Gammaproteobacteria</taxon>
        <taxon>Oceanospirillales</taxon>
        <taxon>Oceanospirillaceae</taxon>
        <taxon>Marinobacterium</taxon>
    </lineage>
</organism>
<sequence length="40" mass="4503">MMKPNALYDNHPGLYPAFKEIIKIALAQPRDSNLTEHPAP</sequence>
<gene>
    <name evidence="1" type="ORF">ADIMK_3936</name>
</gene>
<dbReference type="STRING" id="1232683.ADIMK_3936"/>
<reference evidence="1 2" key="1">
    <citation type="submission" date="2014-04" db="EMBL/GenBank/DDBJ databases">
        <title>Marinobacterium kochiensis sp. nov., isolated from sediment sample collected from Kochi backwaters in Kerala, India.</title>
        <authorList>
            <person name="Singh A."/>
            <person name="Pinnaka A.K."/>
        </authorList>
    </citation>
    <scope>NUCLEOTIDE SEQUENCE [LARGE SCALE GENOMIC DNA]</scope>
    <source>
        <strain evidence="1 2">AK27</strain>
    </source>
</reference>
<accession>A0A081FTD4</accession>
<comment type="caution">
    <text evidence="1">The sequence shown here is derived from an EMBL/GenBank/DDBJ whole genome shotgun (WGS) entry which is preliminary data.</text>
</comment>
<dbReference type="Proteomes" id="UP000028252">
    <property type="component" value="Unassembled WGS sequence"/>
</dbReference>
<evidence type="ECO:0000313" key="2">
    <source>
        <dbReference type="Proteomes" id="UP000028252"/>
    </source>
</evidence>
<evidence type="ECO:0000313" key="1">
    <source>
        <dbReference type="EMBL" id="KEA61789.1"/>
    </source>
</evidence>
<dbReference type="PATRIC" id="fig|1232683.4.peg.3873"/>
<proteinExistence type="predicted"/>
<dbReference type="AlphaFoldDB" id="A0A081FTD4"/>
<keyword evidence="2" id="KW-1185">Reference proteome</keyword>
<dbReference type="EMBL" id="JMQN01000059">
    <property type="protein sequence ID" value="KEA61789.1"/>
    <property type="molecule type" value="Genomic_DNA"/>
</dbReference>
<protein>
    <submittedName>
        <fullName evidence="1">Uncharacterized protein</fullName>
    </submittedName>
</protein>
<name>A0A081FTD4_9GAMM</name>